<organism evidence="4 5">
    <name type="scientific">Polyangium fumosum</name>
    <dbReference type="NCBI Taxonomy" id="889272"/>
    <lineage>
        <taxon>Bacteria</taxon>
        <taxon>Pseudomonadati</taxon>
        <taxon>Myxococcota</taxon>
        <taxon>Polyangia</taxon>
        <taxon>Polyangiales</taxon>
        <taxon>Polyangiaceae</taxon>
        <taxon>Polyangium</taxon>
    </lineage>
</organism>
<keyword evidence="3" id="KW-0472">Membrane</keyword>
<feature type="transmembrane region" description="Helical" evidence="3">
    <location>
        <begin position="46"/>
        <end position="64"/>
    </location>
</feature>
<dbReference type="Proteomes" id="UP000309215">
    <property type="component" value="Unassembled WGS sequence"/>
</dbReference>
<feature type="transmembrane region" description="Helical" evidence="3">
    <location>
        <begin position="20"/>
        <end position="39"/>
    </location>
</feature>
<keyword evidence="5" id="KW-1185">Reference proteome</keyword>
<dbReference type="OrthoDB" id="7857679at2"/>
<dbReference type="RefSeq" id="WP_136935851.1">
    <property type="nucleotide sequence ID" value="NZ_SSMQ01000103.1"/>
</dbReference>
<dbReference type="InterPro" id="IPR048254">
    <property type="entry name" value="CDP_ALCOHOL_P_TRANSF_CS"/>
</dbReference>
<evidence type="ECO:0000256" key="3">
    <source>
        <dbReference type="SAM" id="Phobius"/>
    </source>
</evidence>
<gene>
    <name evidence="4" type="ORF">E8A74_47680</name>
</gene>
<dbReference type="AlphaFoldDB" id="A0A4U1ILE5"/>
<evidence type="ECO:0000256" key="2">
    <source>
        <dbReference type="RuleBase" id="RU003750"/>
    </source>
</evidence>
<evidence type="ECO:0000313" key="4">
    <source>
        <dbReference type="EMBL" id="TKC94729.1"/>
    </source>
</evidence>
<accession>A0A4U1ILE5</accession>
<dbReference type="Gene3D" id="1.20.120.1760">
    <property type="match status" value="1"/>
</dbReference>
<evidence type="ECO:0000313" key="5">
    <source>
        <dbReference type="Proteomes" id="UP000309215"/>
    </source>
</evidence>
<dbReference type="GO" id="GO:0008654">
    <property type="term" value="P:phospholipid biosynthetic process"/>
    <property type="evidence" value="ECO:0007669"/>
    <property type="project" value="InterPro"/>
</dbReference>
<dbReference type="InterPro" id="IPR043130">
    <property type="entry name" value="CDP-OH_PTrfase_TM_dom"/>
</dbReference>
<protein>
    <submittedName>
        <fullName evidence="4">CDP-alcohol phosphatidyltransferase family protein</fullName>
    </submittedName>
</protein>
<dbReference type="GO" id="GO:0016780">
    <property type="term" value="F:phosphotransferase activity, for other substituted phosphate groups"/>
    <property type="evidence" value="ECO:0007669"/>
    <property type="project" value="InterPro"/>
</dbReference>
<evidence type="ECO:0000256" key="1">
    <source>
        <dbReference type="ARBA" id="ARBA00022679"/>
    </source>
</evidence>
<dbReference type="InterPro" id="IPR000462">
    <property type="entry name" value="CDP-OH_P_trans"/>
</dbReference>
<feature type="transmembrane region" description="Helical" evidence="3">
    <location>
        <begin position="192"/>
        <end position="207"/>
    </location>
</feature>
<comment type="similarity">
    <text evidence="2">Belongs to the CDP-alcohol phosphatidyltransferase class-I family.</text>
</comment>
<feature type="transmembrane region" description="Helical" evidence="3">
    <location>
        <begin position="144"/>
        <end position="165"/>
    </location>
</feature>
<dbReference type="PROSITE" id="PS00379">
    <property type="entry name" value="CDP_ALCOHOL_P_TRANSF"/>
    <property type="match status" value="1"/>
</dbReference>
<dbReference type="EMBL" id="SSMQ01000103">
    <property type="protein sequence ID" value="TKC94729.1"/>
    <property type="molecule type" value="Genomic_DNA"/>
</dbReference>
<comment type="caution">
    <text evidence="4">The sequence shown here is derived from an EMBL/GenBank/DDBJ whole genome shotgun (WGS) entry which is preliminary data.</text>
</comment>
<proteinExistence type="inferred from homology"/>
<keyword evidence="3" id="KW-1133">Transmembrane helix</keyword>
<dbReference type="GO" id="GO:0016020">
    <property type="term" value="C:membrane"/>
    <property type="evidence" value="ECO:0007669"/>
    <property type="project" value="InterPro"/>
</dbReference>
<reference evidence="4 5" key="1">
    <citation type="submission" date="2019-04" db="EMBL/GenBank/DDBJ databases">
        <authorList>
            <person name="Li Y."/>
            <person name="Wang J."/>
        </authorList>
    </citation>
    <scope>NUCLEOTIDE SEQUENCE [LARGE SCALE GENOMIC DNA]</scope>
    <source>
        <strain evidence="4 5">DSM 14668</strain>
    </source>
</reference>
<sequence>MPGSPIEVYRLTRKKHDQIWNTYVMRPLAAVFVAAIHRTPLTPNQITILSLFVAVTGSALFVALPSYRGGLWAVLVLELAYLFDCADGMLARYKKLASPTGHLFDFFVDEIKAVLLVAVIGIHLHRKGGLGIDGAAWPANGPGFLYAAVAGAVIVASGISLTNFVRRPELTGKDTPTEAHYETVGEKKPQSIVGRVASLVMTFLRFLNHYPSHLWIFALADRLDAFFWMYLALNALYLARGWLGLIVRFGRA</sequence>
<keyword evidence="1 2" id="KW-0808">Transferase</keyword>
<feature type="transmembrane region" description="Helical" evidence="3">
    <location>
        <begin position="70"/>
        <end position="91"/>
    </location>
</feature>
<dbReference type="Pfam" id="PF01066">
    <property type="entry name" value="CDP-OH_P_transf"/>
    <property type="match status" value="1"/>
</dbReference>
<keyword evidence="3" id="KW-0812">Transmembrane</keyword>
<name>A0A4U1ILE5_9BACT</name>
<feature type="transmembrane region" description="Helical" evidence="3">
    <location>
        <begin position="227"/>
        <end position="247"/>
    </location>
</feature>